<feature type="transmembrane region" description="Helical" evidence="6">
    <location>
        <begin position="626"/>
        <end position="649"/>
    </location>
</feature>
<name>A0A5A8CAP1_CAFRO</name>
<evidence type="ECO:0000313" key="9">
    <source>
        <dbReference type="EMBL" id="KAA0150183.1"/>
    </source>
</evidence>
<accession>A0A5A8CAP1</accession>
<evidence type="ECO:0000259" key="7">
    <source>
        <dbReference type="SMART" id="SM00385"/>
    </source>
</evidence>
<dbReference type="GO" id="GO:0051301">
    <property type="term" value="P:cell division"/>
    <property type="evidence" value="ECO:0007669"/>
    <property type="project" value="UniProtKB-KW"/>
</dbReference>
<dbReference type="SUPFAM" id="SSF47954">
    <property type="entry name" value="Cyclin-like"/>
    <property type="match status" value="2"/>
</dbReference>
<protein>
    <submittedName>
        <fullName evidence="9">Uncharacterized protein</fullName>
    </submittedName>
</protein>
<dbReference type="AlphaFoldDB" id="A0A5A8CAP1"/>
<dbReference type="PANTHER" id="PTHR10177">
    <property type="entry name" value="CYCLINS"/>
    <property type="match status" value="1"/>
</dbReference>
<evidence type="ECO:0000256" key="6">
    <source>
        <dbReference type="SAM" id="Phobius"/>
    </source>
</evidence>
<dbReference type="SMART" id="SM00385">
    <property type="entry name" value="CYCLIN"/>
    <property type="match status" value="2"/>
</dbReference>
<evidence type="ECO:0000256" key="2">
    <source>
        <dbReference type="ARBA" id="ARBA00023127"/>
    </source>
</evidence>
<gene>
    <name evidence="9" type="ORF">FNF29_05423</name>
</gene>
<evidence type="ECO:0000256" key="3">
    <source>
        <dbReference type="ARBA" id="ARBA00023306"/>
    </source>
</evidence>
<reference evidence="9 10" key="1">
    <citation type="submission" date="2019-07" db="EMBL/GenBank/DDBJ databases">
        <title>Genomes of Cafeteria roenbergensis.</title>
        <authorList>
            <person name="Fischer M.G."/>
            <person name="Hackl T."/>
            <person name="Roman M."/>
        </authorList>
    </citation>
    <scope>NUCLEOTIDE SEQUENCE [LARGE SCALE GENOMIC DNA]</scope>
    <source>
        <strain evidence="9 10">BVI</strain>
    </source>
</reference>
<keyword evidence="6" id="KW-0472">Membrane</keyword>
<dbReference type="Proteomes" id="UP000323011">
    <property type="component" value="Unassembled WGS sequence"/>
</dbReference>
<feature type="domain" description="Cyclin C-terminal" evidence="8">
    <location>
        <begin position="458"/>
        <end position="580"/>
    </location>
</feature>
<comment type="similarity">
    <text evidence="4">Belongs to the cyclin family.</text>
</comment>
<dbReference type="EMBL" id="VLTN01000036">
    <property type="protein sequence ID" value="KAA0150183.1"/>
    <property type="molecule type" value="Genomic_DNA"/>
</dbReference>
<feature type="transmembrane region" description="Helical" evidence="6">
    <location>
        <begin position="661"/>
        <end position="683"/>
    </location>
</feature>
<feature type="region of interest" description="Disordered" evidence="5">
    <location>
        <begin position="1"/>
        <end position="270"/>
    </location>
</feature>
<keyword evidence="10" id="KW-1185">Reference proteome</keyword>
<organism evidence="9 10">
    <name type="scientific">Cafeteria roenbergensis</name>
    <name type="common">Marine flagellate</name>
    <dbReference type="NCBI Taxonomy" id="33653"/>
    <lineage>
        <taxon>Eukaryota</taxon>
        <taxon>Sar</taxon>
        <taxon>Stramenopiles</taxon>
        <taxon>Bigyra</taxon>
        <taxon>Opalozoa</taxon>
        <taxon>Bicosoecida</taxon>
        <taxon>Cafeteriaceae</taxon>
        <taxon>Cafeteria</taxon>
    </lineage>
</organism>
<dbReference type="InterPro" id="IPR004367">
    <property type="entry name" value="Cyclin_C-dom"/>
</dbReference>
<dbReference type="InterPro" id="IPR006671">
    <property type="entry name" value="Cyclin_N"/>
</dbReference>
<evidence type="ECO:0000256" key="1">
    <source>
        <dbReference type="ARBA" id="ARBA00022618"/>
    </source>
</evidence>
<feature type="compositionally biased region" description="Low complexity" evidence="5">
    <location>
        <begin position="104"/>
        <end position="117"/>
    </location>
</feature>
<keyword evidence="2 4" id="KW-0195">Cyclin</keyword>
<dbReference type="SMART" id="SM01332">
    <property type="entry name" value="Cyclin_C"/>
    <property type="match status" value="1"/>
</dbReference>
<keyword evidence="6" id="KW-0812">Transmembrane</keyword>
<keyword evidence="3" id="KW-0131">Cell cycle</keyword>
<feature type="domain" description="Cyclin-like" evidence="7">
    <location>
        <begin position="365"/>
        <end position="449"/>
    </location>
</feature>
<keyword evidence="6" id="KW-1133">Transmembrane helix</keyword>
<feature type="domain" description="Cyclin-like" evidence="7">
    <location>
        <begin position="462"/>
        <end position="549"/>
    </location>
</feature>
<feature type="compositionally biased region" description="Polar residues" evidence="5">
    <location>
        <begin position="147"/>
        <end position="157"/>
    </location>
</feature>
<feature type="transmembrane region" description="Helical" evidence="6">
    <location>
        <begin position="932"/>
        <end position="956"/>
    </location>
</feature>
<proteinExistence type="inferred from homology"/>
<keyword evidence="1" id="KW-0132">Cell division</keyword>
<evidence type="ECO:0000256" key="5">
    <source>
        <dbReference type="SAM" id="MobiDB-lite"/>
    </source>
</evidence>
<dbReference type="InterPro" id="IPR036915">
    <property type="entry name" value="Cyclin-like_sf"/>
</dbReference>
<feature type="compositionally biased region" description="Acidic residues" evidence="5">
    <location>
        <begin position="236"/>
        <end position="257"/>
    </location>
</feature>
<feature type="compositionally biased region" description="Low complexity" evidence="5">
    <location>
        <begin position="158"/>
        <end position="172"/>
    </location>
</feature>
<dbReference type="Gene3D" id="1.10.472.10">
    <property type="entry name" value="Cyclin-like"/>
    <property type="match status" value="2"/>
</dbReference>
<sequence length="988" mass="105404">MDVFDDLDDAVRSAESMSRSQRLKRRTGSATLPSLAAVTDSGPTKLVPGRARLRSRRSRGEGDRAPNEALPHAGPGLRVRSSSSVASRSSSTSGSRSPAFESNARALRTSRRTTSLAVGSPMSSDEGSEDPGVPAPDNGHTRDATRSRATSGHGTQPRSRGSAARASIGRASVPKGGSTRAVDGPTKRRSTSATKARTRSPADNSHDDSGDESAGDSAKDCADDDDSAQAQAQAEAEAEAEDDHPEAEEADDDDDAYEGEREAAASSREALALAAKAEPAELVVQRRFEQSFQAHGVSRLATAAVPPGARDLDFTHGQRQDYAPRLGADVIDYYRLLEAKYEVDPEYFTGVQSEVTPSMRAVLADWMHSLHVSWGLRPETLYGALQLVDRYLTHHAVSRSRLQLVAIAALMASCKLEEQHPPSLADFAASTRDTYSVSEVRRAEMRLCTRLGWKLRGVSPRTFLARFLDAGGARCGDAQANLTKLYCELALVEARFLRYKPSQICAAAVYAARWQIGLKQGGQFWNPTLERFTGYSRDEVHPIAKELLWAHRDARNSRLRSVVIKYSDKAYGQVSTTILTGWPATLLSLIQLRAAVLDGLATAGSQATAAEVMLIVSLANLSGINFAIVAAWVFAPYVMSLIALGAVIFYASTKSRSIPRLAGLVLAAGFIVTSVTLSTMAFFRSQYSLRSVAITRFQGDGGFRELSSNVVIPTVSISELQQGAAALGTPTSRLSPHDQRFTVPQHTVFKVPLVSSSPFGSTLGLWEAPAGTYSLKEEPQFGRAMGVLLTGAARISPAGLVEEVGTEAEVVGFVTWAYGINGAVTENIAPMPCGSGADAPAADRMTTSVCGVSAWVSTQGIALGQEGAQLAALGRMNVAVNRTVLELNKAMPQDAQFDVSATAKATVLTQIPELRGVMSARRADAAFANDVYVAYTVIWAGVSLLGLAVVILLVYLDTYKSQAECPACLACCRHKANPSSTARPASDV</sequence>
<feature type="compositionally biased region" description="Low complexity" evidence="5">
    <location>
        <begin position="78"/>
        <end position="97"/>
    </location>
</feature>
<evidence type="ECO:0000259" key="8">
    <source>
        <dbReference type="SMART" id="SM01332"/>
    </source>
</evidence>
<evidence type="ECO:0000256" key="4">
    <source>
        <dbReference type="RuleBase" id="RU000383"/>
    </source>
</evidence>
<dbReference type="Pfam" id="PF02984">
    <property type="entry name" value="Cyclin_C"/>
    <property type="match status" value="1"/>
</dbReference>
<comment type="caution">
    <text evidence="9">The sequence shown here is derived from an EMBL/GenBank/DDBJ whole genome shotgun (WGS) entry which is preliminary data.</text>
</comment>
<evidence type="ECO:0000313" key="10">
    <source>
        <dbReference type="Proteomes" id="UP000323011"/>
    </source>
</evidence>
<dbReference type="Pfam" id="PF00134">
    <property type="entry name" value="Cyclin_N"/>
    <property type="match status" value="1"/>
</dbReference>
<dbReference type="InterPro" id="IPR039361">
    <property type="entry name" value="Cyclin"/>
</dbReference>
<dbReference type="InterPro" id="IPR048258">
    <property type="entry name" value="Cyclins_cyclin-box"/>
</dbReference>
<dbReference type="PROSITE" id="PS00292">
    <property type="entry name" value="CYCLINS"/>
    <property type="match status" value="1"/>
</dbReference>
<dbReference type="InterPro" id="IPR013763">
    <property type="entry name" value="Cyclin-like_dom"/>
</dbReference>
<dbReference type="FunFam" id="1.10.472.10:FF:000001">
    <property type="entry name" value="G2/mitotic-specific cyclin"/>
    <property type="match status" value="1"/>
</dbReference>